<dbReference type="GO" id="GO:0005524">
    <property type="term" value="F:ATP binding"/>
    <property type="evidence" value="ECO:0007669"/>
    <property type="project" value="UniProtKB-KW"/>
</dbReference>
<evidence type="ECO:0000256" key="3">
    <source>
        <dbReference type="ARBA" id="ARBA00009014"/>
    </source>
</evidence>
<dbReference type="GO" id="GO:0004515">
    <property type="term" value="F:nicotinate-nucleotide adenylyltransferase activity"/>
    <property type="evidence" value="ECO:0007669"/>
    <property type="project" value="UniProtKB-UniRule"/>
</dbReference>
<proteinExistence type="inferred from homology"/>
<comment type="function">
    <text evidence="1 11">Catalyzes the reversible adenylation of nicotinate mononucleotide (NaMN) to nicotinic acid adenine dinucleotide (NaAD).</text>
</comment>
<protein>
    <recommendedName>
        <fullName evidence="11">Probable nicotinate-nucleotide adenylyltransferase</fullName>
        <ecNumber evidence="11">2.7.7.18</ecNumber>
    </recommendedName>
    <alternativeName>
        <fullName evidence="11">Deamido-NAD(+) diphosphorylase</fullName>
    </alternativeName>
    <alternativeName>
        <fullName evidence="11">Deamido-NAD(+) pyrophosphorylase</fullName>
    </alternativeName>
    <alternativeName>
        <fullName evidence="11">Nicotinate mononucleotide adenylyltransferase</fullName>
        <shortName evidence="11">NaMN adenylyltransferase</shortName>
    </alternativeName>
</protein>
<dbReference type="OrthoDB" id="5295945at2"/>
<dbReference type="PANTHER" id="PTHR39321">
    <property type="entry name" value="NICOTINATE-NUCLEOTIDE ADENYLYLTRANSFERASE-RELATED"/>
    <property type="match status" value="1"/>
</dbReference>
<dbReference type="RefSeq" id="WP_008038641.1">
    <property type="nucleotide sequence ID" value="NZ_JH725147.1"/>
</dbReference>
<dbReference type="InterPro" id="IPR014729">
    <property type="entry name" value="Rossmann-like_a/b/a_fold"/>
</dbReference>
<dbReference type="eggNOG" id="COG1057">
    <property type="taxonomic scope" value="Bacteria"/>
</dbReference>
<reference evidence="13 14" key="1">
    <citation type="submission" date="2012-03" db="EMBL/GenBank/DDBJ databases">
        <title>The Genome Sequence of Bartonella tamiae Th239.</title>
        <authorList>
            <consortium name="The Broad Institute Genome Sequencing Platform"/>
            <consortium name="The Broad Institute Genome Sequencing Center for Infectious Disease"/>
            <person name="Feldgarden M."/>
            <person name="Kirby J."/>
            <person name="Kosoy M."/>
            <person name="Birtles R."/>
            <person name="Probert W.S."/>
            <person name="Chiaraviglio L."/>
            <person name="Young S.K."/>
            <person name="Zeng Q."/>
            <person name="Gargeya S."/>
            <person name="Fitzgerald M."/>
            <person name="Haas B."/>
            <person name="Abouelleil A."/>
            <person name="Alvarado L."/>
            <person name="Arachchi H.M."/>
            <person name="Berlin A."/>
            <person name="Chapman S.B."/>
            <person name="Gearin G."/>
            <person name="Goldberg J."/>
            <person name="Griggs A."/>
            <person name="Gujja S."/>
            <person name="Hansen M."/>
            <person name="Heiman D."/>
            <person name="Howarth C."/>
            <person name="Larimer J."/>
            <person name="Lui A."/>
            <person name="MacDonald P.J.P."/>
            <person name="McCowen C."/>
            <person name="Montmayeur A."/>
            <person name="Murphy C."/>
            <person name="Neiman D."/>
            <person name="Pearson M."/>
            <person name="Priest M."/>
            <person name="Roberts A."/>
            <person name="Saif S."/>
            <person name="Shea T."/>
            <person name="Sisk P."/>
            <person name="Stolte C."/>
            <person name="Sykes S."/>
            <person name="Wortman J."/>
            <person name="Nusbaum C."/>
            <person name="Birren B."/>
        </authorList>
    </citation>
    <scope>NUCLEOTIDE SEQUENCE [LARGE SCALE GENOMIC DNA]</scope>
    <source>
        <strain evidence="13 14">Th239</strain>
    </source>
</reference>
<dbReference type="GO" id="GO:0009435">
    <property type="term" value="P:NAD+ biosynthetic process"/>
    <property type="evidence" value="ECO:0007669"/>
    <property type="project" value="UniProtKB-UniRule"/>
</dbReference>
<feature type="domain" description="Cytidyltransferase-like" evidence="12">
    <location>
        <begin position="12"/>
        <end position="191"/>
    </location>
</feature>
<evidence type="ECO:0000256" key="11">
    <source>
        <dbReference type="HAMAP-Rule" id="MF_00244"/>
    </source>
</evidence>
<dbReference type="HOGENOM" id="CLU_069765_2_0_5"/>
<accession>J0ZPB2</accession>
<evidence type="ECO:0000256" key="8">
    <source>
        <dbReference type="ARBA" id="ARBA00022840"/>
    </source>
</evidence>
<dbReference type="InterPro" id="IPR004821">
    <property type="entry name" value="Cyt_trans-like"/>
</dbReference>
<dbReference type="InterPro" id="IPR005248">
    <property type="entry name" value="NadD/NMNAT"/>
</dbReference>
<comment type="caution">
    <text evidence="13">The sequence shown here is derived from an EMBL/GenBank/DDBJ whole genome shotgun (WGS) entry which is preliminary data.</text>
</comment>
<dbReference type="EC" id="2.7.7.18" evidence="11"/>
<keyword evidence="9 11" id="KW-0520">NAD</keyword>
<dbReference type="Pfam" id="PF01467">
    <property type="entry name" value="CTP_transf_like"/>
    <property type="match status" value="1"/>
</dbReference>
<organism evidence="13 14">
    <name type="scientific">Bartonella tamiae Th239</name>
    <dbReference type="NCBI Taxonomy" id="1094558"/>
    <lineage>
        <taxon>Bacteria</taxon>
        <taxon>Pseudomonadati</taxon>
        <taxon>Pseudomonadota</taxon>
        <taxon>Alphaproteobacteria</taxon>
        <taxon>Hyphomicrobiales</taxon>
        <taxon>Bartonellaceae</taxon>
        <taxon>Bartonella</taxon>
    </lineage>
</organism>
<comment type="catalytic activity">
    <reaction evidence="10 11">
        <text>nicotinate beta-D-ribonucleotide + ATP + H(+) = deamido-NAD(+) + diphosphate</text>
        <dbReference type="Rhea" id="RHEA:22860"/>
        <dbReference type="ChEBI" id="CHEBI:15378"/>
        <dbReference type="ChEBI" id="CHEBI:30616"/>
        <dbReference type="ChEBI" id="CHEBI:33019"/>
        <dbReference type="ChEBI" id="CHEBI:57502"/>
        <dbReference type="ChEBI" id="CHEBI:58437"/>
        <dbReference type="EC" id="2.7.7.18"/>
    </reaction>
</comment>
<evidence type="ECO:0000256" key="5">
    <source>
        <dbReference type="ARBA" id="ARBA00022679"/>
    </source>
</evidence>
<keyword evidence="5 11" id="KW-0808">Transferase</keyword>
<evidence type="ECO:0000313" key="14">
    <source>
        <dbReference type="Proteomes" id="UP000008952"/>
    </source>
</evidence>
<keyword evidence="8 11" id="KW-0067">ATP-binding</keyword>
<dbReference type="EMBL" id="AIMB01000007">
    <property type="protein sequence ID" value="EJF90398.1"/>
    <property type="molecule type" value="Genomic_DNA"/>
</dbReference>
<dbReference type="SUPFAM" id="SSF52374">
    <property type="entry name" value="Nucleotidylyl transferase"/>
    <property type="match status" value="1"/>
</dbReference>
<dbReference type="PATRIC" id="fig|1094558.3.peg.876"/>
<dbReference type="HAMAP" id="MF_00244">
    <property type="entry name" value="NaMN_adenylyltr"/>
    <property type="match status" value="1"/>
</dbReference>
<evidence type="ECO:0000256" key="7">
    <source>
        <dbReference type="ARBA" id="ARBA00022741"/>
    </source>
</evidence>
<evidence type="ECO:0000259" key="12">
    <source>
        <dbReference type="Pfam" id="PF01467"/>
    </source>
</evidence>
<dbReference type="PANTHER" id="PTHR39321:SF3">
    <property type="entry name" value="PHOSPHOPANTETHEINE ADENYLYLTRANSFERASE"/>
    <property type="match status" value="1"/>
</dbReference>
<evidence type="ECO:0000256" key="1">
    <source>
        <dbReference type="ARBA" id="ARBA00002324"/>
    </source>
</evidence>
<sequence length="196" mass="22266">MPYVESGNVVGLFGGSFNPPHDGHVLVAKTAIQRLGLQQLWWMVTPGNPLKDNRALPSLQSRICLSTKMIDDPRIKITGFEEKIGAYTSIMTIRHILKRHKGVYFVWIMGGDSLSTFHHWHCWRDIVHTLPIAIIDRPMAKKAVLSAPMAQTYQKFRIKEEQSTSLPYMKAPAWVYIHAQRSNTSSTALRQQNDGK</sequence>
<name>J0ZPB2_9HYPH</name>
<keyword evidence="6 11" id="KW-0548">Nucleotidyltransferase</keyword>
<keyword evidence="14" id="KW-1185">Reference proteome</keyword>
<dbReference type="AlphaFoldDB" id="J0ZPB2"/>
<dbReference type="STRING" id="1094558.ME5_00799"/>
<evidence type="ECO:0000256" key="6">
    <source>
        <dbReference type="ARBA" id="ARBA00022695"/>
    </source>
</evidence>
<keyword evidence="7 11" id="KW-0547">Nucleotide-binding</keyword>
<comment type="pathway">
    <text evidence="2 11">Cofactor biosynthesis; NAD(+) biosynthesis; deamido-NAD(+) from nicotinate D-ribonucleotide: step 1/1.</text>
</comment>
<evidence type="ECO:0000256" key="10">
    <source>
        <dbReference type="ARBA" id="ARBA00048721"/>
    </source>
</evidence>
<gene>
    <name evidence="11" type="primary">nadD</name>
    <name evidence="13" type="ORF">ME5_00799</name>
</gene>
<evidence type="ECO:0000256" key="2">
    <source>
        <dbReference type="ARBA" id="ARBA00005019"/>
    </source>
</evidence>
<dbReference type="CDD" id="cd02165">
    <property type="entry name" value="NMNAT"/>
    <property type="match status" value="1"/>
</dbReference>
<dbReference type="NCBIfam" id="TIGR00482">
    <property type="entry name" value="nicotinate (nicotinamide) nucleotide adenylyltransferase"/>
    <property type="match status" value="1"/>
</dbReference>
<evidence type="ECO:0000256" key="9">
    <source>
        <dbReference type="ARBA" id="ARBA00023027"/>
    </source>
</evidence>
<evidence type="ECO:0000313" key="13">
    <source>
        <dbReference type="EMBL" id="EJF90398.1"/>
    </source>
</evidence>
<dbReference type="Gene3D" id="3.40.50.620">
    <property type="entry name" value="HUPs"/>
    <property type="match status" value="1"/>
</dbReference>
<comment type="similarity">
    <text evidence="3 11">Belongs to the NadD family.</text>
</comment>
<dbReference type="NCBIfam" id="NF000845">
    <property type="entry name" value="PRK00071.2-4"/>
    <property type="match status" value="1"/>
</dbReference>
<keyword evidence="4 11" id="KW-0662">Pyridine nucleotide biosynthesis</keyword>
<dbReference type="UniPathway" id="UPA00253">
    <property type="reaction ID" value="UER00332"/>
</dbReference>
<evidence type="ECO:0000256" key="4">
    <source>
        <dbReference type="ARBA" id="ARBA00022642"/>
    </source>
</evidence>
<dbReference type="Proteomes" id="UP000008952">
    <property type="component" value="Unassembled WGS sequence"/>
</dbReference>